<name>A0ACB8CFM8_DERSI</name>
<sequence>MENGDIVPHDYWNTSREGNIAVTKYTADAIAKFLPGVPVFPAIGNHESHPSDSFPPPEEKGEMSVAWLYGALADQWSRWLPPSATNTLRR</sequence>
<gene>
    <name evidence="1" type="ORF">HPB49_014787</name>
</gene>
<dbReference type="EMBL" id="CM023476">
    <property type="protein sequence ID" value="KAH7941540.1"/>
    <property type="molecule type" value="Genomic_DNA"/>
</dbReference>
<reference evidence="1" key="1">
    <citation type="submission" date="2020-05" db="EMBL/GenBank/DDBJ databases">
        <title>Large-scale comparative analyses of tick genomes elucidate their genetic diversity and vector capacities.</title>
        <authorList>
            <person name="Jia N."/>
            <person name="Wang J."/>
            <person name="Shi W."/>
            <person name="Du L."/>
            <person name="Sun Y."/>
            <person name="Zhan W."/>
            <person name="Jiang J."/>
            <person name="Wang Q."/>
            <person name="Zhang B."/>
            <person name="Ji P."/>
            <person name="Sakyi L.B."/>
            <person name="Cui X."/>
            <person name="Yuan T."/>
            <person name="Jiang B."/>
            <person name="Yang W."/>
            <person name="Lam T.T.-Y."/>
            <person name="Chang Q."/>
            <person name="Ding S."/>
            <person name="Wang X."/>
            <person name="Zhu J."/>
            <person name="Ruan X."/>
            <person name="Zhao L."/>
            <person name="Wei J."/>
            <person name="Que T."/>
            <person name="Du C."/>
            <person name="Cheng J."/>
            <person name="Dai P."/>
            <person name="Han X."/>
            <person name="Huang E."/>
            <person name="Gao Y."/>
            <person name="Liu J."/>
            <person name="Shao H."/>
            <person name="Ye R."/>
            <person name="Li L."/>
            <person name="Wei W."/>
            <person name="Wang X."/>
            <person name="Wang C."/>
            <person name="Yang T."/>
            <person name="Huo Q."/>
            <person name="Li W."/>
            <person name="Guo W."/>
            <person name="Chen H."/>
            <person name="Zhou L."/>
            <person name="Ni X."/>
            <person name="Tian J."/>
            <person name="Zhou Y."/>
            <person name="Sheng Y."/>
            <person name="Liu T."/>
            <person name="Pan Y."/>
            <person name="Xia L."/>
            <person name="Li J."/>
            <person name="Zhao F."/>
            <person name="Cao W."/>
        </authorList>
    </citation>
    <scope>NUCLEOTIDE SEQUENCE</scope>
    <source>
        <strain evidence="1">Dsil-2018</strain>
    </source>
</reference>
<dbReference type="Proteomes" id="UP000821865">
    <property type="component" value="Chromosome 7"/>
</dbReference>
<evidence type="ECO:0000313" key="1">
    <source>
        <dbReference type="EMBL" id="KAH7941540.1"/>
    </source>
</evidence>
<evidence type="ECO:0000313" key="2">
    <source>
        <dbReference type="Proteomes" id="UP000821865"/>
    </source>
</evidence>
<organism evidence="1 2">
    <name type="scientific">Dermacentor silvarum</name>
    <name type="common">Tick</name>
    <dbReference type="NCBI Taxonomy" id="543639"/>
    <lineage>
        <taxon>Eukaryota</taxon>
        <taxon>Metazoa</taxon>
        <taxon>Ecdysozoa</taxon>
        <taxon>Arthropoda</taxon>
        <taxon>Chelicerata</taxon>
        <taxon>Arachnida</taxon>
        <taxon>Acari</taxon>
        <taxon>Parasitiformes</taxon>
        <taxon>Ixodida</taxon>
        <taxon>Ixodoidea</taxon>
        <taxon>Ixodidae</taxon>
        <taxon>Rhipicephalinae</taxon>
        <taxon>Dermacentor</taxon>
    </lineage>
</organism>
<comment type="caution">
    <text evidence="1">The sequence shown here is derived from an EMBL/GenBank/DDBJ whole genome shotgun (WGS) entry which is preliminary data.</text>
</comment>
<accession>A0ACB8CFM8</accession>
<keyword evidence="2" id="KW-1185">Reference proteome</keyword>
<proteinExistence type="predicted"/>
<protein>
    <submittedName>
        <fullName evidence="1">Uncharacterized protein</fullName>
    </submittedName>
</protein>